<dbReference type="OrthoDB" id="9808189at2"/>
<evidence type="ECO:0000256" key="3">
    <source>
        <dbReference type="ARBA" id="ARBA00023163"/>
    </source>
</evidence>
<dbReference type="InterPro" id="IPR050109">
    <property type="entry name" value="HTH-type_TetR-like_transc_reg"/>
</dbReference>
<evidence type="ECO:0000259" key="6">
    <source>
        <dbReference type="PROSITE" id="PS50977"/>
    </source>
</evidence>
<keyword evidence="3" id="KW-0804">Transcription</keyword>
<dbReference type="SUPFAM" id="SSF46689">
    <property type="entry name" value="Homeodomain-like"/>
    <property type="match status" value="1"/>
</dbReference>
<dbReference type="PROSITE" id="PS50977">
    <property type="entry name" value="HTH_TETR_2"/>
    <property type="match status" value="1"/>
</dbReference>
<feature type="domain" description="HTH tetR-type" evidence="6">
    <location>
        <begin position="19"/>
        <end position="79"/>
    </location>
</feature>
<reference evidence="7 8" key="1">
    <citation type="journal article" date="2016" name="Int. J. Syst. Evol. Microbiol.">
        <title>Pyruvatibacter mobilis gen. nov., sp. nov., a marine bacterium from the culture broth of Picochlorum sp. 122.</title>
        <authorList>
            <person name="Wang G."/>
            <person name="Tang M."/>
            <person name="Wu H."/>
            <person name="Dai S."/>
            <person name="Li T."/>
            <person name="Chen C."/>
            <person name="He H."/>
            <person name="Fan J."/>
            <person name="Xiang W."/>
            <person name="Li X."/>
        </authorList>
    </citation>
    <scope>NUCLEOTIDE SEQUENCE [LARGE SCALE GENOMIC DNA]</scope>
    <source>
        <strain evidence="7 8">GYP-11</strain>
    </source>
</reference>
<keyword evidence="1" id="KW-0805">Transcription regulation</keyword>
<comment type="caution">
    <text evidence="7">The sequence shown here is derived from an EMBL/GenBank/DDBJ whole genome shotgun (WGS) entry which is preliminary data.</text>
</comment>
<dbReference type="RefSeq" id="WP_160586813.1">
    <property type="nucleotide sequence ID" value="NZ_BMHN01000001.1"/>
</dbReference>
<evidence type="ECO:0000256" key="2">
    <source>
        <dbReference type="ARBA" id="ARBA00023125"/>
    </source>
</evidence>
<organism evidence="7 8">
    <name type="scientific">Pyruvatibacter mobilis</name>
    <dbReference type="NCBI Taxonomy" id="1712261"/>
    <lineage>
        <taxon>Bacteria</taxon>
        <taxon>Pseudomonadati</taxon>
        <taxon>Pseudomonadota</taxon>
        <taxon>Alphaproteobacteria</taxon>
        <taxon>Hyphomicrobiales</taxon>
        <taxon>Parvibaculaceae</taxon>
        <taxon>Pyruvatibacter</taxon>
    </lineage>
</organism>
<dbReference type="InterPro" id="IPR001647">
    <property type="entry name" value="HTH_TetR"/>
</dbReference>
<feature type="DNA-binding region" description="H-T-H motif" evidence="4">
    <location>
        <begin position="42"/>
        <end position="61"/>
    </location>
</feature>
<dbReference type="AlphaFoldDB" id="A0A845Q8F5"/>
<dbReference type="EMBL" id="WXYQ01000002">
    <property type="protein sequence ID" value="NBG94724.1"/>
    <property type="molecule type" value="Genomic_DNA"/>
</dbReference>
<evidence type="ECO:0000256" key="1">
    <source>
        <dbReference type="ARBA" id="ARBA00023015"/>
    </source>
</evidence>
<dbReference type="Pfam" id="PF00440">
    <property type="entry name" value="TetR_N"/>
    <property type="match status" value="1"/>
</dbReference>
<dbReference type="GO" id="GO:0000976">
    <property type="term" value="F:transcription cis-regulatory region binding"/>
    <property type="evidence" value="ECO:0007669"/>
    <property type="project" value="TreeGrafter"/>
</dbReference>
<evidence type="ECO:0000313" key="8">
    <source>
        <dbReference type="Proteomes" id="UP000470384"/>
    </source>
</evidence>
<dbReference type="GO" id="GO:0003700">
    <property type="term" value="F:DNA-binding transcription factor activity"/>
    <property type="evidence" value="ECO:0007669"/>
    <property type="project" value="TreeGrafter"/>
</dbReference>
<name>A0A845Q8F5_9HYPH</name>
<keyword evidence="8" id="KW-1185">Reference proteome</keyword>
<dbReference type="PRINTS" id="PR00455">
    <property type="entry name" value="HTHTETR"/>
</dbReference>
<dbReference type="GeneID" id="300655594"/>
<proteinExistence type="predicted"/>
<dbReference type="Gene3D" id="1.10.357.10">
    <property type="entry name" value="Tetracycline Repressor, domain 2"/>
    <property type="match status" value="1"/>
</dbReference>
<protein>
    <submittedName>
        <fullName evidence="7">TetR family transcriptional regulator</fullName>
    </submittedName>
</protein>
<dbReference type="PANTHER" id="PTHR30055">
    <property type="entry name" value="HTH-TYPE TRANSCRIPTIONAL REGULATOR RUTR"/>
    <property type="match status" value="1"/>
</dbReference>
<accession>A0A845Q8F5</accession>
<dbReference type="Proteomes" id="UP000470384">
    <property type="component" value="Unassembled WGS sequence"/>
</dbReference>
<dbReference type="PANTHER" id="PTHR30055:SF234">
    <property type="entry name" value="HTH-TYPE TRANSCRIPTIONAL REGULATOR BETI"/>
    <property type="match status" value="1"/>
</dbReference>
<keyword evidence="2 4" id="KW-0238">DNA-binding</keyword>
<sequence length="199" mass="21088">MTPSPAPQQTTGRRAAQQEERAARIRLAARTLLAEDGPRGLTIRAVAERAGYVAGSVYSYFPSKEALLAALVVDEMDGLVQALRGAPADLDIRADLALDTLRDQVPLLMAARRGDVPEATERALTGRIIAVLRALDAARGDHDDPARTPPSDRAYDTVALWSGLVGIALLSGCGRFASLDLEEDRVLASLLGRFGGASS</sequence>
<feature type="region of interest" description="Disordered" evidence="5">
    <location>
        <begin position="1"/>
        <end position="20"/>
    </location>
</feature>
<evidence type="ECO:0000256" key="5">
    <source>
        <dbReference type="SAM" id="MobiDB-lite"/>
    </source>
</evidence>
<gene>
    <name evidence="7" type="ORF">GTQ45_03155</name>
</gene>
<evidence type="ECO:0000256" key="4">
    <source>
        <dbReference type="PROSITE-ProRule" id="PRU00335"/>
    </source>
</evidence>
<evidence type="ECO:0000313" key="7">
    <source>
        <dbReference type="EMBL" id="NBG94724.1"/>
    </source>
</evidence>
<dbReference type="InterPro" id="IPR009057">
    <property type="entry name" value="Homeodomain-like_sf"/>
</dbReference>